<comment type="function">
    <text evidence="2">Component of the FACT complex, a general chromatin factor that acts to reorganize nucleosomes. The FACT complex is involved in multiple processes that require DNA as a template such as mRNA elongation, DNA replication and DNA repair. During transcription elongation the FACT complex acts as a histone chaperone that both destabilizes and restores nucleosomal structure. It facilitates the passage of RNA polymerase II and transcription by promoting the dissociation of one histone H2A-H2B dimer from the nucleosome, then subsequently promotes the reestablishment of the nucleosome following the passage of RNA polymerase II.</text>
</comment>
<dbReference type="SUPFAM" id="SSF50729">
    <property type="entry name" value="PH domain-like"/>
    <property type="match status" value="1"/>
</dbReference>
<dbReference type="Gene3D" id="2.30.29.30">
    <property type="entry name" value="Pleckstrin-homology domain (PH domain)/Phosphotyrosine-binding domain (PTB)"/>
    <property type="match status" value="1"/>
</dbReference>
<evidence type="ECO:0000256" key="3">
    <source>
        <dbReference type="SAM" id="MobiDB-lite"/>
    </source>
</evidence>
<feature type="compositionally biased region" description="Acidic residues" evidence="3">
    <location>
        <begin position="451"/>
        <end position="464"/>
    </location>
</feature>
<feature type="compositionally biased region" description="Polar residues" evidence="3">
    <location>
        <begin position="417"/>
        <end position="430"/>
    </location>
</feature>
<reference evidence="5 6" key="1">
    <citation type="submission" date="2014-04" db="EMBL/GenBank/DDBJ databases">
        <authorList>
            <consortium name="DOE Joint Genome Institute"/>
            <person name="Kuo A."/>
            <person name="Kohler A."/>
            <person name="Nagy L.G."/>
            <person name="Floudas D."/>
            <person name="Copeland A."/>
            <person name="Barry K.W."/>
            <person name="Cichocki N."/>
            <person name="Veneault-Fourrey C."/>
            <person name="LaButti K."/>
            <person name="Lindquist E.A."/>
            <person name="Lipzen A."/>
            <person name="Lundell T."/>
            <person name="Morin E."/>
            <person name="Murat C."/>
            <person name="Sun H."/>
            <person name="Tunlid A."/>
            <person name="Henrissat B."/>
            <person name="Grigoriev I.V."/>
            <person name="Hibbett D.S."/>
            <person name="Martin F."/>
            <person name="Nordberg H.P."/>
            <person name="Cantor M.N."/>
            <person name="Hua S.X."/>
        </authorList>
    </citation>
    <scope>NUCLEOTIDE SEQUENCE [LARGE SCALE GENOMIC DNA]</scope>
    <source>
        <strain evidence="5 6">Foug A</strain>
    </source>
</reference>
<accession>A0A0C2YUK8</accession>
<comment type="similarity">
    <text evidence="1">Belongs to the RTT106 family.</text>
</comment>
<proteinExistence type="inferred from homology"/>
<organism evidence="5 6">
    <name type="scientific">Scleroderma citrinum Foug A</name>
    <dbReference type="NCBI Taxonomy" id="1036808"/>
    <lineage>
        <taxon>Eukaryota</taxon>
        <taxon>Fungi</taxon>
        <taxon>Dikarya</taxon>
        <taxon>Basidiomycota</taxon>
        <taxon>Agaricomycotina</taxon>
        <taxon>Agaricomycetes</taxon>
        <taxon>Agaricomycetidae</taxon>
        <taxon>Boletales</taxon>
        <taxon>Sclerodermatineae</taxon>
        <taxon>Sclerodermataceae</taxon>
        <taxon>Scleroderma</taxon>
    </lineage>
</organism>
<dbReference type="EMBL" id="KN822183">
    <property type="protein sequence ID" value="KIM53338.1"/>
    <property type="molecule type" value="Genomic_DNA"/>
</dbReference>
<dbReference type="InterPro" id="IPR013719">
    <property type="entry name" value="RTT106/SPT16-like_middle_dom"/>
</dbReference>
<reference evidence="6" key="2">
    <citation type="submission" date="2015-01" db="EMBL/GenBank/DDBJ databases">
        <title>Evolutionary Origins and Diversification of the Mycorrhizal Mutualists.</title>
        <authorList>
            <consortium name="DOE Joint Genome Institute"/>
            <consortium name="Mycorrhizal Genomics Consortium"/>
            <person name="Kohler A."/>
            <person name="Kuo A."/>
            <person name="Nagy L.G."/>
            <person name="Floudas D."/>
            <person name="Copeland A."/>
            <person name="Barry K.W."/>
            <person name="Cichocki N."/>
            <person name="Veneault-Fourrey C."/>
            <person name="LaButti K."/>
            <person name="Lindquist E.A."/>
            <person name="Lipzen A."/>
            <person name="Lundell T."/>
            <person name="Morin E."/>
            <person name="Murat C."/>
            <person name="Riley R."/>
            <person name="Ohm R."/>
            <person name="Sun H."/>
            <person name="Tunlid A."/>
            <person name="Henrissat B."/>
            <person name="Grigoriev I.V."/>
            <person name="Hibbett D.S."/>
            <person name="Martin F."/>
        </authorList>
    </citation>
    <scope>NUCLEOTIDE SEQUENCE [LARGE SCALE GENOMIC DNA]</scope>
    <source>
        <strain evidence="6">Foug A</strain>
    </source>
</reference>
<dbReference type="InterPro" id="IPR050454">
    <property type="entry name" value="RTT106/SSRP1_HistChap/FACT"/>
</dbReference>
<dbReference type="InterPro" id="IPR011993">
    <property type="entry name" value="PH-like_dom_sf"/>
</dbReference>
<evidence type="ECO:0000256" key="2">
    <source>
        <dbReference type="ARBA" id="ARBA00025370"/>
    </source>
</evidence>
<dbReference type="HOGENOM" id="CLU_020806_0_0_1"/>
<dbReference type="PANTHER" id="PTHR45849:SF3">
    <property type="entry name" value="HISTONE CHAPERONE RTT106"/>
    <property type="match status" value="1"/>
</dbReference>
<evidence type="ECO:0000259" key="4">
    <source>
        <dbReference type="SMART" id="SM01287"/>
    </source>
</evidence>
<dbReference type="PANTHER" id="PTHR45849">
    <property type="entry name" value="FACT COMPLEX SUBUNIT SSRP1"/>
    <property type="match status" value="1"/>
</dbReference>
<dbReference type="Proteomes" id="UP000053989">
    <property type="component" value="Unassembled WGS sequence"/>
</dbReference>
<dbReference type="STRING" id="1036808.A0A0C2YUK8"/>
<feature type="compositionally biased region" description="Acidic residues" evidence="3">
    <location>
        <begin position="478"/>
        <end position="509"/>
    </location>
</feature>
<feature type="compositionally biased region" description="Low complexity" evidence="3">
    <location>
        <begin position="465"/>
        <end position="477"/>
    </location>
</feature>
<dbReference type="AlphaFoldDB" id="A0A0C2YUK8"/>
<dbReference type="Pfam" id="PF08512">
    <property type="entry name" value="Rttp106-like_middle"/>
    <property type="match status" value="1"/>
</dbReference>
<feature type="domain" description="Histone chaperone RTT106/FACT complex subunit SPT16-like middle" evidence="4">
    <location>
        <begin position="305"/>
        <end position="416"/>
    </location>
</feature>
<dbReference type="SMART" id="SM01287">
    <property type="entry name" value="Rtt106"/>
    <property type="match status" value="1"/>
</dbReference>
<evidence type="ECO:0000313" key="5">
    <source>
        <dbReference type="EMBL" id="KIM53338.1"/>
    </source>
</evidence>
<name>A0A0C2YUK8_9AGAM</name>
<gene>
    <name evidence="5" type="ORF">SCLCIDRAFT_447117</name>
</gene>
<sequence length="555" mass="60214">MFVPRTRSSRQLINNFILAVPQSMMATPTPFLNALIPHLPNEFLQLECLQTSSSRVGVEALLLFALGGDCPASASLEARKDWARKQPETTRAVQDLLGPDSKSTKRIRGNEDVDMEPTSKKPKTAQVDPVEDNDPALFTLPTISTTSPVRKKVDITIHTRTIRFTNPSSHALEASVLLSSITRAFMLPTRGKAKGHWTIVLLCSDTPPVKGRTTAGAQHQQIIFGLDALSPIGFETTSYSFFTKVDGHTSNSSTSATTTTETVTKGAETRAALQKFLSFLPVPLFEPSSTLFRSACVSAKVGDAAAGIDAYLSAKSGTLWFFDRGILWGESKPCEFWGVEDLVARDGVRLLSATGRTCSVILRRRWNVVEKSGSGDGDGSENEEDILETEFTMVDGKEQDPIYAWARQRKHLFGKPSASTSDLSHASPSKSEAMYPKGRTASTSANGPTWDESDPEDENFETDSSDSLSSSSDASDMSGDEQGNDSEDVGNSGSEDEEEQEEGKEEELDEAHHPLLRPGAMPKAVSKAVMDAVIDMVNDEFGNGAGSEEDELEED</sequence>
<feature type="region of interest" description="Disordered" evidence="3">
    <location>
        <begin position="415"/>
        <end position="525"/>
    </location>
</feature>
<dbReference type="GO" id="GO:0042393">
    <property type="term" value="F:histone binding"/>
    <property type="evidence" value="ECO:0007669"/>
    <property type="project" value="TreeGrafter"/>
</dbReference>
<dbReference type="OrthoDB" id="75754at2759"/>
<dbReference type="GO" id="GO:0031491">
    <property type="term" value="F:nucleosome binding"/>
    <property type="evidence" value="ECO:0007669"/>
    <property type="project" value="TreeGrafter"/>
</dbReference>
<feature type="region of interest" description="Disordered" evidence="3">
    <location>
        <begin position="81"/>
        <end position="132"/>
    </location>
</feature>
<evidence type="ECO:0000256" key="1">
    <source>
        <dbReference type="ARBA" id="ARBA00006159"/>
    </source>
</evidence>
<evidence type="ECO:0000313" key="6">
    <source>
        <dbReference type="Proteomes" id="UP000053989"/>
    </source>
</evidence>
<protein>
    <recommendedName>
        <fullName evidence="4">Histone chaperone RTT106/FACT complex subunit SPT16-like middle domain-containing protein</fullName>
    </recommendedName>
</protein>
<keyword evidence="6" id="KW-1185">Reference proteome</keyword>
<dbReference type="InParanoid" id="A0A0C2YUK8"/>